<keyword evidence="7 8" id="KW-0472">Membrane</keyword>
<dbReference type="PANTHER" id="PTHR30012">
    <property type="entry name" value="GENERAL SECRETION PATHWAY PROTEIN"/>
    <property type="match status" value="1"/>
</dbReference>
<evidence type="ECO:0000256" key="3">
    <source>
        <dbReference type="ARBA" id="ARBA00022475"/>
    </source>
</evidence>
<evidence type="ECO:0000256" key="6">
    <source>
        <dbReference type="ARBA" id="ARBA00022989"/>
    </source>
</evidence>
<dbReference type="InterPro" id="IPR003004">
    <property type="entry name" value="GspF/PilC"/>
</dbReference>
<dbReference type="Gene3D" id="1.20.81.30">
    <property type="entry name" value="Type II secretion system (T2SS), domain F"/>
    <property type="match status" value="1"/>
</dbReference>
<keyword evidence="3" id="KW-1003">Cell membrane</keyword>
<reference evidence="10 11" key="1">
    <citation type="submission" date="2020-10" db="EMBL/GenBank/DDBJ databases">
        <title>Connecting structure to function with the recovery of over 1000 high-quality activated sludge metagenome-assembled genomes encoding full-length rRNA genes using long-read sequencing.</title>
        <authorList>
            <person name="Singleton C.M."/>
            <person name="Petriglieri F."/>
            <person name="Kristensen J.M."/>
            <person name="Kirkegaard R.H."/>
            <person name="Michaelsen T.Y."/>
            <person name="Andersen M.H."/>
            <person name="Karst S.M."/>
            <person name="Dueholm M.S."/>
            <person name="Nielsen P.H."/>
            <person name="Albertsen M."/>
        </authorList>
    </citation>
    <scope>NUCLEOTIDE SEQUENCE [LARGE SCALE GENOMIC DNA]</scope>
    <source>
        <strain evidence="10">EsbW_18-Q3-R4-48_BATAC.463</strain>
    </source>
</reference>
<dbReference type="AlphaFoldDB" id="A0A935K4G7"/>
<evidence type="ECO:0000256" key="7">
    <source>
        <dbReference type="ARBA" id="ARBA00023136"/>
    </source>
</evidence>
<name>A0A935K4G7_9RHOO</name>
<evidence type="ECO:0000256" key="1">
    <source>
        <dbReference type="ARBA" id="ARBA00004429"/>
    </source>
</evidence>
<dbReference type="Pfam" id="PF00482">
    <property type="entry name" value="T2SSF"/>
    <property type="match status" value="1"/>
</dbReference>
<evidence type="ECO:0000313" key="10">
    <source>
        <dbReference type="EMBL" id="MBK7415482.1"/>
    </source>
</evidence>
<protein>
    <submittedName>
        <fullName evidence="10">Type II secretion system F family protein</fullName>
    </submittedName>
</protein>
<dbReference type="PRINTS" id="PR00812">
    <property type="entry name" value="BCTERIALGSPF"/>
</dbReference>
<comment type="similarity">
    <text evidence="2">Belongs to the GSP F family.</text>
</comment>
<evidence type="ECO:0000256" key="4">
    <source>
        <dbReference type="ARBA" id="ARBA00022519"/>
    </source>
</evidence>
<keyword evidence="6 8" id="KW-1133">Transmembrane helix</keyword>
<gene>
    <name evidence="10" type="ORF">IPJ38_10620</name>
</gene>
<comment type="subcellular location">
    <subcellularLocation>
        <location evidence="1">Cell inner membrane</location>
        <topology evidence="1">Multi-pass membrane protein</topology>
    </subcellularLocation>
</comment>
<evidence type="ECO:0000256" key="2">
    <source>
        <dbReference type="ARBA" id="ARBA00005745"/>
    </source>
</evidence>
<accession>A0A935K4G7</accession>
<feature type="domain" description="Type II secretion system protein GspF" evidence="9">
    <location>
        <begin position="66"/>
        <end position="189"/>
    </location>
</feature>
<evidence type="ECO:0000256" key="5">
    <source>
        <dbReference type="ARBA" id="ARBA00022692"/>
    </source>
</evidence>
<proteinExistence type="inferred from homology"/>
<feature type="transmembrane region" description="Helical" evidence="8">
    <location>
        <begin position="167"/>
        <end position="188"/>
    </location>
</feature>
<dbReference type="Proteomes" id="UP000739411">
    <property type="component" value="Unassembled WGS sequence"/>
</dbReference>
<sequence length="238" mass="26222">MDFAIRAIGPNGVETLHIEAASQEEACRHLAAREFRPLSVKAANKPAWQQWIAGSSRQASFDLPLFSQELLALLEAGLTLTEALDALFEKERRPAICKVLADLRGRLGEGQRFAAALAAQPEIFPPLYCGLMRAAERTASLDNSLARYIEYRSRVDQVRRHVTQAMIYPAILCGVGLLVSLFLLGYVVPSFSSVYQSSGRDIPLASQLLLQWGVLLLTTPGCWRCQRIGFGHTVLVSP</sequence>
<dbReference type="EMBL" id="JADJMS010000021">
    <property type="protein sequence ID" value="MBK7415482.1"/>
    <property type="molecule type" value="Genomic_DNA"/>
</dbReference>
<keyword evidence="5 8" id="KW-0812">Transmembrane</keyword>
<dbReference type="GO" id="GO:0015628">
    <property type="term" value="P:protein secretion by the type II secretion system"/>
    <property type="evidence" value="ECO:0007669"/>
    <property type="project" value="TreeGrafter"/>
</dbReference>
<evidence type="ECO:0000256" key="8">
    <source>
        <dbReference type="SAM" id="Phobius"/>
    </source>
</evidence>
<comment type="caution">
    <text evidence="10">The sequence shown here is derived from an EMBL/GenBank/DDBJ whole genome shotgun (WGS) entry which is preliminary data.</text>
</comment>
<evidence type="ECO:0000313" key="11">
    <source>
        <dbReference type="Proteomes" id="UP000739411"/>
    </source>
</evidence>
<organism evidence="10 11">
    <name type="scientific">Candidatus Dechloromonas phosphorivorans</name>
    <dbReference type="NCBI Taxonomy" id="2899244"/>
    <lineage>
        <taxon>Bacteria</taxon>
        <taxon>Pseudomonadati</taxon>
        <taxon>Pseudomonadota</taxon>
        <taxon>Betaproteobacteria</taxon>
        <taxon>Rhodocyclales</taxon>
        <taxon>Azonexaceae</taxon>
        <taxon>Dechloromonas</taxon>
    </lineage>
</organism>
<evidence type="ECO:0000259" key="9">
    <source>
        <dbReference type="Pfam" id="PF00482"/>
    </source>
</evidence>
<dbReference type="InterPro" id="IPR018076">
    <property type="entry name" value="T2SS_GspF_dom"/>
</dbReference>
<dbReference type="InterPro" id="IPR042094">
    <property type="entry name" value="T2SS_GspF_sf"/>
</dbReference>
<dbReference type="GO" id="GO:0005886">
    <property type="term" value="C:plasma membrane"/>
    <property type="evidence" value="ECO:0007669"/>
    <property type="project" value="UniProtKB-SubCell"/>
</dbReference>
<dbReference type="PANTHER" id="PTHR30012:SF7">
    <property type="entry name" value="PROTEIN TRANSPORT PROTEIN HOFC HOMOLOG"/>
    <property type="match status" value="1"/>
</dbReference>
<keyword evidence="4" id="KW-0997">Cell inner membrane</keyword>